<sequence length="89" mass="10291">MKTVASSEVDKLQDKYKNGMAIEGIVKQGELDYLEASTQWMEENSISELDFPKFLPQTIIEKIMDEAITSNRLRPSQCRRKSNTLDFLF</sequence>
<keyword evidence="3" id="KW-1185">Reference proteome</keyword>
<dbReference type="InterPro" id="IPR046384">
    <property type="entry name" value="LTACT_myovirus"/>
</dbReference>
<comment type="similarity">
    <text evidence="1">Belongs to the Tevenvirinae late transcription coactivator family.</text>
</comment>
<reference evidence="2 3" key="1">
    <citation type="submission" date="2017-04" db="EMBL/GenBank/DDBJ databases">
        <title>Isolation of lytic bacteriophages infecting Pseudomonas strains for biocontrol of fish and shrimp spoilage during chilled storage.</title>
        <authorList>
            <person name="Yang Z."/>
            <person name="Tao X."/>
            <person name="Gao L."/>
            <person name="Rao S."/>
        </authorList>
    </citation>
    <scope>NUCLEOTIDE SEQUENCE [LARGE SCALE GENOMIC DNA]</scope>
</reference>
<gene>
    <name evidence="2" type="ORF">PspYZU05_164</name>
</gene>
<dbReference type="InterPro" id="IPR031836">
    <property type="entry name" value="Trans_coact"/>
</dbReference>
<dbReference type="GO" id="GO:0019086">
    <property type="term" value="P:late viral transcription"/>
    <property type="evidence" value="ECO:0007669"/>
    <property type="project" value="UniProtKB-UniRule"/>
</dbReference>
<protein>
    <recommendedName>
        <fullName evidence="1">Late transcription coactivator</fullName>
    </recommendedName>
    <alternativeName>
        <fullName evidence="1">RNA polymerase-associated protein Gp33</fullName>
    </alternativeName>
</protein>
<evidence type="ECO:0000313" key="3">
    <source>
        <dbReference type="Proteomes" id="UP000247773"/>
    </source>
</evidence>
<dbReference type="InterPro" id="IPR042071">
    <property type="entry name" value="Trans_coact_sf"/>
</dbReference>
<comment type="domain">
    <text evidence="1">The C-terminus is involved in transcriptional enhancement.</text>
</comment>
<feature type="region of interest" description="Interaction with host RNAP" evidence="1">
    <location>
        <begin position="40"/>
        <end position="70"/>
    </location>
</feature>
<comment type="function">
    <text evidence="1">Activates transcription at late promoters when the sliding clamp is present. Binds to both the host RNA polymerase (RNAP) and the upstream dsDNA.</text>
</comment>
<evidence type="ECO:0000313" key="2">
    <source>
        <dbReference type="EMBL" id="ASD52116.1"/>
    </source>
</evidence>
<proteinExistence type="inferred from homology"/>
<accession>A0A2U7N559</accession>
<comment type="subunit">
    <text evidence="1">Interacts with the beta subunit of host RNAP RpoB (via flap domain). Part of the transcription activation complex containing host RNAP, the viral RNA polymerase sigma-like factor, the coactivator gp33, and the sliding clamp.</text>
</comment>
<dbReference type="Proteomes" id="UP000247773">
    <property type="component" value="Genome"/>
</dbReference>
<organism evidence="2 3">
    <name type="scientific">Pseudomonas phage PspYZU05</name>
    <dbReference type="NCBI Taxonomy" id="1983556"/>
    <lineage>
        <taxon>Viruses</taxon>
        <taxon>Duplodnaviria</taxon>
        <taxon>Heunggongvirae</taxon>
        <taxon>Uroviricota</taxon>
        <taxon>Caudoviricetes</taxon>
        <taxon>Pantevenvirales</taxon>
        <taxon>Straboviridae</taxon>
        <taxon>Jiangsuvirus</taxon>
        <taxon>Jiangsuvirus pspyzu05</taxon>
    </lineage>
</organism>
<dbReference type="GO" id="GO:0140537">
    <property type="term" value="F:transcription regulator activator activity"/>
    <property type="evidence" value="ECO:0007669"/>
    <property type="project" value="UniProtKB-UniRule"/>
</dbReference>
<dbReference type="Gene3D" id="1.10.10.2850">
    <property type="entry name" value="Phage late-transcription coactivator-like"/>
    <property type="match status" value="1"/>
</dbReference>
<name>A0A2U7N559_9CAUD</name>
<dbReference type="EMBL" id="KY971610">
    <property type="protein sequence ID" value="ASD52116.1"/>
    <property type="molecule type" value="Genomic_DNA"/>
</dbReference>
<evidence type="ECO:0000256" key="1">
    <source>
        <dbReference type="HAMAP-Rule" id="MF_04165"/>
    </source>
</evidence>
<feature type="region of interest" description="Involved in transcriptional enhancement" evidence="1">
    <location>
        <begin position="83"/>
        <end position="89"/>
    </location>
</feature>
<dbReference type="Pfam" id="PF16805">
    <property type="entry name" value="Trans_coact"/>
    <property type="match status" value="1"/>
</dbReference>
<dbReference type="HAMAP" id="MF_04165">
    <property type="entry name" value="T4_TRANSCR_COACT"/>
    <property type="match status" value="1"/>
</dbReference>